<protein>
    <submittedName>
        <fullName evidence="7">Spaetzle domain-containing protein</fullName>
    </submittedName>
</protein>
<dbReference type="GO" id="GO:0005121">
    <property type="term" value="F:Toll binding"/>
    <property type="evidence" value="ECO:0007669"/>
    <property type="project" value="TreeGrafter"/>
</dbReference>
<name>A0A8X6JPV1_NEPPI</name>
<evidence type="ECO:0000313" key="8">
    <source>
        <dbReference type="Proteomes" id="UP000887013"/>
    </source>
</evidence>
<keyword evidence="2" id="KW-1015">Disulfide bond</keyword>
<evidence type="ECO:0000256" key="3">
    <source>
        <dbReference type="ARBA" id="ARBA00023180"/>
    </source>
</evidence>
<reference evidence="7" key="1">
    <citation type="submission" date="2020-08" db="EMBL/GenBank/DDBJ databases">
        <title>Multicomponent nature underlies the extraordinary mechanical properties of spider dragline silk.</title>
        <authorList>
            <person name="Kono N."/>
            <person name="Nakamura H."/>
            <person name="Mori M."/>
            <person name="Yoshida Y."/>
            <person name="Ohtoshi R."/>
            <person name="Malay A.D."/>
            <person name="Moran D.A.P."/>
            <person name="Tomita M."/>
            <person name="Numata K."/>
            <person name="Arakawa K."/>
        </authorList>
    </citation>
    <scope>NUCLEOTIDE SEQUENCE</scope>
</reference>
<evidence type="ECO:0000256" key="5">
    <source>
        <dbReference type="SAM" id="Phobius"/>
    </source>
</evidence>
<accession>A0A8X6JPV1</accession>
<dbReference type="GO" id="GO:0008083">
    <property type="term" value="F:growth factor activity"/>
    <property type="evidence" value="ECO:0007669"/>
    <property type="project" value="TreeGrafter"/>
</dbReference>
<dbReference type="GO" id="GO:0005615">
    <property type="term" value="C:extracellular space"/>
    <property type="evidence" value="ECO:0007669"/>
    <property type="project" value="UniProtKB-ARBA"/>
</dbReference>
<keyword evidence="1" id="KW-0732">Signal</keyword>
<feature type="compositionally biased region" description="Basic residues" evidence="4">
    <location>
        <begin position="39"/>
        <end position="48"/>
    </location>
</feature>
<dbReference type="InterPro" id="IPR052444">
    <property type="entry name" value="Spz/Toll_ligand-like"/>
</dbReference>
<feature type="region of interest" description="Disordered" evidence="4">
    <location>
        <begin position="39"/>
        <end position="67"/>
    </location>
</feature>
<proteinExistence type="predicted"/>
<evidence type="ECO:0000256" key="2">
    <source>
        <dbReference type="ARBA" id="ARBA00023157"/>
    </source>
</evidence>
<dbReference type="InterPro" id="IPR029034">
    <property type="entry name" value="Cystine-knot_cytokine"/>
</dbReference>
<organism evidence="7 8">
    <name type="scientific">Nephila pilipes</name>
    <name type="common">Giant wood spider</name>
    <name type="synonym">Nephila maculata</name>
    <dbReference type="NCBI Taxonomy" id="299642"/>
    <lineage>
        <taxon>Eukaryota</taxon>
        <taxon>Metazoa</taxon>
        <taxon>Ecdysozoa</taxon>
        <taxon>Arthropoda</taxon>
        <taxon>Chelicerata</taxon>
        <taxon>Arachnida</taxon>
        <taxon>Araneae</taxon>
        <taxon>Araneomorphae</taxon>
        <taxon>Entelegynae</taxon>
        <taxon>Araneoidea</taxon>
        <taxon>Nephilidae</taxon>
        <taxon>Nephila</taxon>
    </lineage>
</organism>
<dbReference type="GO" id="GO:0021556">
    <property type="term" value="P:central nervous system formation"/>
    <property type="evidence" value="ECO:0007669"/>
    <property type="project" value="TreeGrafter"/>
</dbReference>
<dbReference type="InterPro" id="IPR032104">
    <property type="entry name" value="Spaetzle"/>
</dbReference>
<dbReference type="Pfam" id="PF16077">
    <property type="entry name" value="Spaetzle"/>
    <property type="match status" value="1"/>
</dbReference>
<dbReference type="PANTHER" id="PTHR23199:SF12">
    <property type="entry name" value="NEUROTROPHIN 1-RELATED"/>
    <property type="match status" value="1"/>
</dbReference>
<feature type="transmembrane region" description="Helical" evidence="5">
    <location>
        <begin position="6"/>
        <end position="31"/>
    </location>
</feature>
<keyword evidence="5" id="KW-1133">Transmembrane helix</keyword>
<dbReference type="Proteomes" id="UP000887013">
    <property type="component" value="Unassembled WGS sequence"/>
</dbReference>
<keyword evidence="5" id="KW-0472">Membrane</keyword>
<keyword evidence="5" id="KW-0812">Transmembrane</keyword>
<dbReference type="OrthoDB" id="6381819at2759"/>
<dbReference type="PANTHER" id="PTHR23199">
    <property type="entry name" value="NEUROTROPHIN 1-RELATED"/>
    <property type="match status" value="1"/>
</dbReference>
<feature type="domain" description="Spaetzle" evidence="6">
    <location>
        <begin position="70"/>
        <end position="164"/>
    </location>
</feature>
<dbReference type="SUPFAM" id="SSF57501">
    <property type="entry name" value="Cystine-knot cytokines"/>
    <property type="match status" value="1"/>
</dbReference>
<sequence>MEAKRNFVILFFFMEIEVTILLSLLITCVYSRALGSHRNGRPGHKKHRYNTELPWEPTPRKRDHSNRVDECCPSVTEIIQPLGGVSKSGRILELYRDPNSTQSFYQTSCREGIKGRPCRYMARSTRSMCVQRYTYTYALVREFNSNEPWRLDYIRVRSGCSCEVKTSNGRRKKNIG</sequence>
<dbReference type="AlphaFoldDB" id="A0A8X6JPV1"/>
<evidence type="ECO:0000256" key="4">
    <source>
        <dbReference type="SAM" id="MobiDB-lite"/>
    </source>
</evidence>
<dbReference type="PROSITE" id="PS50270">
    <property type="entry name" value="NGF_2"/>
    <property type="match status" value="1"/>
</dbReference>
<dbReference type="GO" id="GO:0045087">
    <property type="term" value="P:innate immune response"/>
    <property type="evidence" value="ECO:0007669"/>
    <property type="project" value="TreeGrafter"/>
</dbReference>
<keyword evidence="3" id="KW-0325">Glycoprotein</keyword>
<gene>
    <name evidence="7" type="primary">AVEN_14779_1</name>
    <name evidence="7" type="ORF">NPIL_51901</name>
</gene>
<dbReference type="Gene3D" id="2.10.90.10">
    <property type="entry name" value="Cystine-knot cytokines"/>
    <property type="match status" value="1"/>
</dbReference>
<dbReference type="EMBL" id="BMAW01087136">
    <property type="protein sequence ID" value="GFS28102.1"/>
    <property type="molecule type" value="Genomic_DNA"/>
</dbReference>
<evidence type="ECO:0000313" key="7">
    <source>
        <dbReference type="EMBL" id="GFS28102.1"/>
    </source>
</evidence>
<keyword evidence="8" id="KW-1185">Reference proteome</keyword>
<comment type="caution">
    <text evidence="7">The sequence shown here is derived from an EMBL/GenBank/DDBJ whole genome shotgun (WGS) entry which is preliminary data.</text>
</comment>
<evidence type="ECO:0000256" key="1">
    <source>
        <dbReference type="ARBA" id="ARBA00022729"/>
    </source>
</evidence>
<evidence type="ECO:0000259" key="6">
    <source>
        <dbReference type="Pfam" id="PF16077"/>
    </source>
</evidence>